<dbReference type="STRING" id="65489.A0A0D3F8E4"/>
<feature type="region of interest" description="Disordered" evidence="1">
    <location>
        <begin position="317"/>
        <end position="367"/>
    </location>
</feature>
<dbReference type="PANTHER" id="PTHR12358">
    <property type="entry name" value="SPHINGOSINE KINASE"/>
    <property type="match status" value="1"/>
</dbReference>
<dbReference type="InterPro" id="IPR016064">
    <property type="entry name" value="NAD/diacylglycerol_kinase_sf"/>
</dbReference>
<evidence type="ECO:0000259" key="2">
    <source>
        <dbReference type="PROSITE" id="PS50146"/>
    </source>
</evidence>
<dbReference type="Pfam" id="PF00781">
    <property type="entry name" value="DAGK_cat"/>
    <property type="match status" value="1"/>
</dbReference>
<feature type="compositionally biased region" description="Polar residues" evidence="1">
    <location>
        <begin position="346"/>
        <end position="356"/>
    </location>
</feature>
<evidence type="ECO:0000313" key="3">
    <source>
        <dbReference type="EnsemblPlants" id="OBART02G26560.1"/>
    </source>
</evidence>
<dbReference type="Gramene" id="OBART02G26560.1">
    <property type="protein sequence ID" value="OBART02G26560.1"/>
    <property type="gene ID" value="OBART02G26560"/>
</dbReference>
<dbReference type="Gene3D" id="3.40.50.10330">
    <property type="entry name" value="Probable inorganic polyphosphate/atp-NAD kinase, domain 1"/>
    <property type="match status" value="1"/>
</dbReference>
<reference evidence="3" key="2">
    <citation type="submission" date="2015-03" db="UniProtKB">
        <authorList>
            <consortium name="EnsemblPlants"/>
        </authorList>
    </citation>
    <scope>IDENTIFICATION</scope>
</reference>
<accession>A0A0D3F8E4</accession>
<protein>
    <recommendedName>
        <fullName evidence="2">DAGKc domain-containing protein</fullName>
    </recommendedName>
</protein>
<evidence type="ECO:0000313" key="4">
    <source>
        <dbReference type="Proteomes" id="UP000026960"/>
    </source>
</evidence>
<dbReference type="EnsemblPlants" id="OBART02G26560.1">
    <property type="protein sequence ID" value="OBART02G26560.1"/>
    <property type="gene ID" value="OBART02G26560"/>
</dbReference>
<dbReference type="Proteomes" id="UP000026960">
    <property type="component" value="Chromosome 2"/>
</dbReference>
<dbReference type="PaxDb" id="65489-OBART02G26560.1"/>
<dbReference type="GO" id="GO:0006672">
    <property type="term" value="P:ceramide metabolic process"/>
    <property type="evidence" value="ECO:0007669"/>
    <property type="project" value="TreeGrafter"/>
</dbReference>
<dbReference type="eggNOG" id="KOG1115">
    <property type="taxonomic scope" value="Eukaryota"/>
</dbReference>
<keyword evidence="4" id="KW-1185">Reference proteome</keyword>
<organism evidence="3">
    <name type="scientific">Oryza barthii</name>
    <dbReference type="NCBI Taxonomy" id="65489"/>
    <lineage>
        <taxon>Eukaryota</taxon>
        <taxon>Viridiplantae</taxon>
        <taxon>Streptophyta</taxon>
        <taxon>Embryophyta</taxon>
        <taxon>Tracheophyta</taxon>
        <taxon>Spermatophyta</taxon>
        <taxon>Magnoliopsida</taxon>
        <taxon>Liliopsida</taxon>
        <taxon>Poales</taxon>
        <taxon>Poaceae</taxon>
        <taxon>BOP clade</taxon>
        <taxon>Oryzoideae</taxon>
        <taxon>Oryzeae</taxon>
        <taxon>Oryzinae</taxon>
        <taxon>Oryza</taxon>
    </lineage>
</organism>
<dbReference type="InterPro" id="IPR045363">
    <property type="entry name" value="CERK_C"/>
</dbReference>
<dbReference type="SUPFAM" id="SSF111331">
    <property type="entry name" value="NAD kinase/diacylglycerol kinase-like"/>
    <property type="match status" value="2"/>
</dbReference>
<dbReference type="GO" id="GO:0016020">
    <property type="term" value="C:membrane"/>
    <property type="evidence" value="ECO:0007669"/>
    <property type="project" value="GOC"/>
</dbReference>
<dbReference type="GO" id="GO:0001729">
    <property type="term" value="F:ceramide kinase activity"/>
    <property type="evidence" value="ECO:0007669"/>
    <property type="project" value="TreeGrafter"/>
</dbReference>
<reference evidence="3" key="1">
    <citation type="journal article" date="2009" name="Rice">
        <title>De Novo Next Generation Sequencing of Plant Genomes.</title>
        <authorList>
            <person name="Rounsley S."/>
            <person name="Marri P.R."/>
            <person name="Yu Y."/>
            <person name="He R."/>
            <person name="Sisneros N."/>
            <person name="Goicoechea J.L."/>
            <person name="Lee S.J."/>
            <person name="Angelova A."/>
            <person name="Kudrna D."/>
            <person name="Luo M."/>
            <person name="Affourtit J."/>
            <person name="Desany B."/>
            <person name="Knight J."/>
            <person name="Niazi F."/>
            <person name="Egholm M."/>
            <person name="Wing R.A."/>
        </authorList>
    </citation>
    <scope>NUCLEOTIDE SEQUENCE [LARGE SCALE GENOMIC DNA]</scope>
    <source>
        <strain evidence="3">cv. IRGC 105608</strain>
    </source>
</reference>
<dbReference type="PANTHER" id="PTHR12358:SF6">
    <property type="entry name" value="CERAMIDE KINASE"/>
    <property type="match status" value="1"/>
</dbReference>
<sequence>MEGGGEALFLDGVGEVTVAVGDDGFSFQPLHQDGVRKFVASGLRVLESKKRKEVSSSCWSSIIMQPKLESKLKFSDVYAVELLEVGPVCEPWNARATVQGKINTEMNRFVIHTVTRPRKRPSPWVPCEYIFGHKDQQTCKTWVEHIKTCINKEQDRPKSLMVFVHPLCGKGRGCKNWETVAPLFERAKVKTKVIVTQRAGHAYDTLASLSDKDLKKFDGVIAVHHNYKMSARPENTLSYDPQSAASGHKSMLIFYCFIMYFEKHFKLVKIYLLGGDGLFNEILNGLLSTRHTNSYPPTPEGFGYFRNNMKCQEHRNNDLSNSELTGDDANAISGSSNTPDDHEPLLSTTRSTGLDISSSDSSDEPCNGDQVPLVSFPNNWFRLGIIPSGSTDAIVLSTTGERDPVTSALLIILGRRISLDIAQVVRWKSSPSAEVSPTVRYAASFAGESEKYRWMGPARYDFSGTMVFLKHRSYEAKVAFLENGNTHSLTASAENNANGVQTLQYHQNRHRKTICRTNCLICKGTSTSEQNSEDENPDSSRTACETPKWVWSKGRFLSVGAAVISCRNERAPDGLVADAHLSDGFLHLLLIRDCPLPFYLWHLTQFTKKGSDPLSFKFVEHHKTQAFTFISSHDESVWNLDGELLQACEVSVQAFRGLVNLFASGPEKMENTAPRLRNAEAWVASILPPERAGM</sequence>
<dbReference type="Pfam" id="PF19280">
    <property type="entry name" value="CERK_C"/>
    <property type="match status" value="1"/>
</dbReference>
<dbReference type="AlphaFoldDB" id="A0A0D3F8E4"/>
<proteinExistence type="predicted"/>
<name>A0A0D3F8E4_9ORYZ</name>
<evidence type="ECO:0000256" key="1">
    <source>
        <dbReference type="SAM" id="MobiDB-lite"/>
    </source>
</evidence>
<dbReference type="Gene3D" id="2.60.200.40">
    <property type="match status" value="1"/>
</dbReference>
<dbReference type="InterPro" id="IPR017438">
    <property type="entry name" value="ATP-NAD_kinase_N"/>
</dbReference>
<dbReference type="InterPro" id="IPR050187">
    <property type="entry name" value="Lipid_Phosphate_FormReg"/>
</dbReference>
<dbReference type="InterPro" id="IPR001206">
    <property type="entry name" value="Diacylglycerol_kinase_cat_dom"/>
</dbReference>
<feature type="domain" description="DAGKc" evidence="2">
    <location>
        <begin position="155"/>
        <end position="428"/>
    </location>
</feature>
<dbReference type="PROSITE" id="PS50146">
    <property type="entry name" value="DAGK"/>
    <property type="match status" value="1"/>
</dbReference>